<sequence length="78" mass="8895">MLSYQIALNASFMTYEQYSQLSGMPKCTIMDWVAEGKLLIKTKGKAKETPMINMVALHEMATREALQLLWSYSCDFPP</sequence>
<dbReference type="EMBL" id="CP022741">
    <property type="protein sequence ID" value="ASU21969.1"/>
    <property type="molecule type" value="Genomic_DNA"/>
</dbReference>
<keyword evidence="2" id="KW-1185">Reference proteome</keyword>
<accession>A0A223MWL0</accession>
<reference evidence="1 2" key="1">
    <citation type="submission" date="2017-08" db="EMBL/GenBank/DDBJ databases">
        <title>The Vibrio qinghaiensis sp.-Q67 is a luminous bacteria isolated firstly from Qinghai lake, Qinghai province, China, which has been proved to be very sensitive to detect environmental and food pollutants. Therefore, complete genome analysis of V. qinghaiensis sp.-Q67 highlights the potential application of this strain on detection of hazards in the contaminated environments.</title>
        <authorList>
            <person name="Gong L."/>
        </authorList>
    </citation>
    <scope>NUCLEOTIDE SEQUENCE [LARGE SCALE GENOMIC DNA]</scope>
    <source>
        <strain evidence="1 2">Q67</strain>
    </source>
</reference>
<gene>
    <name evidence="1" type="ORF">CCZ37_04895</name>
</gene>
<proteinExistence type="predicted"/>
<dbReference type="RefSeq" id="WP_094499906.1">
    <property type="nucleotide sequence ID" value="NZ_CAWNHI010000001.1"/>
</dbReference>
<organism evidence="1 2">
    <name type="scientific">Vibrio qinghaiensis</name>
    <dbReference type="NCBI Taxonomy" id="2025808"/>
    <lineage>
        <taxon>Bacteria</taxon>
        <taxon>Pseudomonadati</taxon>
        <taxon>Pseudomonadota</taxon>
        <taxon>Gammaproteobacteria</taxon>
        <taxon>Vibrionales</taxon>
        <taxon>Vibrionaceae</taxon>
        <taxon>Vibrio</taxon>
    </lineage>
</organism>
<dbReference type="AlphaFoldDB" id="A0A223MWL0"/>
<protein>
    <recommendedName>
        <fullName evidence="3">DNA-binding protein</fullName>
    </recommendedName>
</protein>
<name>A0A223MWL0_9VIBR</name>
<evidence type="ECO:0000313" key="2">
    <source>
        <dbReference type="Proteomes" id="UP000215148"/>
    </source>
</evidence>
<dbReference type="KEGG" id="vqi:CCZ37_04895"/>
<dbReference type="Proteomes" id="UP000215148">
    <property type="component" value="Chromosome 1"/>
</dbReference>
<evidence type="ECO:0008006" key="3">
    <source>
        <dbReference type="Google" id="ProtNLM"/>
    </source>
</evidence>
<evidence type="ECO:0000313" key="1">
    <source>
        <dbReference type="EMBL" id="ASU21969.1"/>
    </source>
</evidence>